<sequence>MRTNWPMNRSRPEFLSGFSARFAAVLGEAAVFAQSIPQLIDDRCIDREGYRDLRHVVGGRGGQAANWVPSGPHPGISVPLTPFQHEAREIGLAGSGRSARASWDHAR</sequence>
<gene>
    <name evidence="1" type="ORF">BU16DRAFT_539299</name>
</gene>
<dbReference type="Proteomes" id="UP000799750">
    <property type="component" value="Unassembled WGS sequence"/>
</dbReference>
<name>A0A6A6QSG1_9PEZI</name>
<proteinExistence type="predicted"/>
<evidence type="ECO:0000313" key="2">
    <source>
        <dbReference type="Proteomes" id="UP000799750"/>
    </source>
</evidence>
<keyword evidence="2" id="KW-1185">Reference proteome</keyword>
<organism evidence="1 2">
    <name type="scientific">Lophium mytilinum</name>
    <dbReference type="NCBI Taxonomy" id="390894"/>
    <lineage>
        <taxon>Eukaryota</taxon>
        <taxon>Fungi</taxon>
        <taxon>Dikarya</taxon>
        <taxon>Ascomycota</taxon>
        <taxon>Pezizomycotina</taxon>
        <taxon>Dothideomycetes</taxon>
        <taxon>Pleosporomycetidae</taxon>
        <taxon>Mytilinidiales</taxon>
        <taxon>Mytilinidiaceae</taxon>
        <taxon>Lophium</taxon>
    </lineage>
</organism>
<evidence type="ECO:0000313" key="1">
    <source>
        <dbReference type="EMBL" id="KAF2495325.1"/>
    </source>
</evidence>
<dbReference type="AlphaFoldDB" id="A0A6A6QSG1"/>
<reference evidence="1" key="1">
    <citation type="journal article" date="2020" name="Stud. Mycol.">
        <title>101 Dothideomycetes genomes: a test case for predicting lifestyles and emergence of pathogens.</title>
        <authorList>
            <person name="Haridas S."/>
            <person name="Albert R."/>
            <person name="Binder M."/>
            <person name="Bloem J."/>
            <person name="Labutti K."/>
            <person name="Salamov A."/>
            <person name="Andreopoulos B."/>
            <person name="Baker S."/>
            <person name="Barry K."/>
            <person name="Bills G."/>
            <person name="Bluhm B."/>
            <person name="Cannon C."/>
            <person name="Castanera R."/>
            <person name="Culley D."/>
            <person name="Daum C."/>
            <person name="Ezra D."/>
            <person name="Gonzalez J."/>
            <person name="Henrissat B."/>
            <person name="Kuo A."/>
            <person name="Liang C."/>
            <person name="Lipzen A."/>
            <person name="Lutzoni F."/>
            <person name="Magnuson J."/>
            <person name="Mondo S."/>
            <person name="Nolan M."/>
            <person name="Ohm R."/>
            <person name="Pangilinan J."/>
            <person name="Park H.-J."/>
            <person name="Ramirez L."/>
            <person name="Alfaro M."/>
            <person name="Sun H."/>
            <person name="Tritt A."/>
            <person name="Yoshinaga Y."/>
            <person name="Zwiers L.-H."/>
            <person name="Turgeon B."/>
            <person name="Goodwin S."/>
            <person name="Spatafora J."/>
            <person name="Crous P."/>
            <person name="Grigoriev I."/>
        </authorList>
    </citation>
    <scope>NUCLEOTIDE SEQUENCE</scope>
    <source>
        <strain evidence="1">CBS 269.34</strain>
    </source>
</reference>
<accession>A0A6A6QSG1</accession>
<dbReference type="EMBL" id="MU004189">
    <property type="protein sequence ID" value="KAF2495325.1"/>
    <property type="molecule type" value="Genomic_DNA"/>
</dbReference>
<protein>
    <submittedName>
        <fullName evidence="1">Uncharacterized protein</fullName>
    </submittedName>
</protein>